<name>A0A4Z2GT92_9TELE</name>
<dbReference type="Proteomes" id="UP000314294">
    <property type="component" value="Unassembled WGS sequence"/>
</dbReference>
<evidence type="ECO:0000313" key="3">
    <source>
        <dbReference type="Proteomes" id="UP000314294"/>
    </source>
</evidence>
<gene>
    <name evidence="2" type="ORF">EYF80_032858</name>
</gene>
<reference evidence="2 3" key="1">
    <citation type="submission" date="2019-03" db="EMBL/GenBank/DDBJ databases">
        <title>First draft genome of Liparis tanakae, snailfish: a comprehensive survey of snailfish specific genes.</title>
        <authorList>
            <person name="Kim W."/>
            <person name="Song I."/>
            <person name="Jeong J.-H."/>
            <person name="Kim D."/>
            <person name="Kim S."/>
            <person name="Ryu S."/>
            <person name="Song J.Y."/>
            <person name="Lee S.K."/>
        </authorList>
    </citation>
    <scope>NUCLEOTIDE SEQUENCE [LARGE SCALE GENOMIC DNA]</scope>
    <source>
        <tissue evidence="2">Muscle</tissue>
    </source>
</reference>
<comment type="caution">
    <text evidence="2">The sequence shown here is derived from an EMBL/GenBank/DDBJ whole genome shotgun (WGS) entry which is preliminary data.</text>
</comment>
<accession>A0A4Z2GT92</accession>
<feature type="compositionally biased region" description="Low complexity" evidence="1">
    <location>
        <begin position="64"/>
        <end position="74"/>
    </location>
</feature>
<evidence type="ECO:0000256" key="1">
    <source>
        <dbReference type="SAM" id="MobiDB-lite"/>
    </source>
</evidence>
<keyword evidence="3" id="KW-1185">Reference proteome</keyword>
<organism evidence="2 3">
    <name type="scientific">Liparis tanakae</name>
    <name type="common">Tanaka's snailfish</name>
    <dbReference type="NCBI Taxonomy" id="230148"/>
    <lineage>
        <taxon>Eukaryota</taxon>
        <taxon>Metazoa</taxon>
        <taxon>Chordata</taxon>
        <taxon>Craniata</taxon>
        <taxon>Vertebrata</taxon>
        <taxon>Euteleostomi</taxon>
        <taxon>Actinopterygii</taxon>
        <taxon>Neopterygii</taxon>
        <taxon>Teleostei</taxon>
        <taxon>Neoteleostei</taxon>
        <taxon>Acanthomorphata</taxon>
        <taxon>Eupercaria</taxon>
        <taxon>Perciformes</taxon>
        <taxon>Cottioidei</taxon>
        <taxon>Cottales</taxon>
        <taxon>Liparidae</taxon>
        <taxon>Liparis</taxon>
    </lineage>
</organism>
<feature type="region of interest" description="Disordered" evidence="1">
    <location>
        <begin position="45"/>
        <end position="74"/>
    </location>
</feature>
<evidence type="ECO:0000313" key="2">
    <source>
        <dbReference type="EMBL" id="TNN56868.1"/>
    </source>
</evidence>
<sequence>MEEWRDGGMEVLLLLTGGEEAPSLSLPPVTLEPSARVPVCSCGAVNQTDPAKRERGTGTGPGKSTGKHSTVAEN</sequence>
<dbReference type="AlphaFoldDB" id="A0A4Z2GT92"/>
<dbReference type="EMBL" id="SRLO01000418">
    <property type="protein sequence ID" value="TNN56868.1"/>
    <property type="molecule type" value="Genomic_DNA"/>
</dbReference>
<protein>
    <submittedName>
        <fullName evidence="2">Uncharacterized protein</fullName>
    </submittedName>
</protein>
<proteinExistence type="predicted"/>